<dbReference type="Pfam" id="PF08544">
    <property type="entry name" value="GHMP_kinases_C"/>
    <property type="match status" value="1"/>
</dbReference>
<dbReference type="UniPathway" id="UPA00056">
    <property type="reaction ID" value="UER00094"/>
</dbReference>
<dbReference type="Proteomes" id="UP000559010">
    <property type="component" value="Unassembled WGS sequence"/>
</dbReference>
<dbReference type="InterPro" id="IPR020568">
    <property type="entry name" value="Ribosomal_Su5_D2-typ_SF"/>
</dbReference>
<dbReference type="InterPro" id="IPR004424">
    <property type="entry name" value="IspE"/>
</dbReference>
<dbReference type="Pfam" id="PF00288">
    <property type="entry name" value="GHMP_kinases_N"/>
    <property type="match status" value="1"/>
</dbReference>
<evidence type="ECO:0000313" key="12">
    <source>
        <dbReference type="EMBL" id="NMM49134.1"/>
    </source>
</evidence>
<evidence type="ECO:0000259" key="10">
    <source>
        <dbReference type="Pfam" id="PF00288"/>
    </source>
</evidence>
<keyword evidence="4 9" id="KW-0808">Transferase</keyword>
<evidence type="ECO:0000256" key="4">
    <source>
        <dbReference type="ARBA" id="ARBA00022679"/>
    </source>
</evidence>
<feature type="domain" description="GHMP kinase N-terminal" evidence="10">
    <location>
        <begin position="63"/>
        <end position="137"/>
    </location>
</feature>
<comment type="catalytic activity">
    <reaction evidence="9">
        <text>4-CDP-2-C-methyl-D-erythritol + ATP = 4-CDP-2-C-methyl-D-erythritol 2-phosphate + ADP + H(+)</text>
        <dbReference type="Rhea" id="RHEA:18437"/>
        <dbReference type="ChEBI" id="CHEBI:15378"/>
        <dbReference type="ChEBI" id="CHEBI:30616"/>
        <dbReference type="ChEBI" id="CHEBI:57823"/>
        <dbReference type="ChEBI" id="CHEBI:57919"/>
        <dbReference type="ChEBI" id="CHEBI:456216"/>
        <dbReference type="EC" id="2.7.1.148"/>
    </reaction>
</comment>
<dbReference type="RefSeq" id="WP_169681823.1">
    <property type="nucleotide sequence ID" value="NZ_JABBNU010000007.1"/>
</dbReference>
<evidence type="ECO:0000256" key="1">
    <source>
        <dbReference type="ARBA" id="ARBA00009684"/>
    </source>
</evidence>
<evidence type="ECO:0000256" key="3">
    <source>
        <dbReference type="ARBA" id="ARBA00017473"/>
    </source>
</evidence>
<proteinExistence type="inferred from homology"/>
<feature type="domain" description="GHMP kinase C-terminal" evidence="11">
    <location>
        <begin position="203"/>
        <end position="254"/>
    </location>
</feature>
<protein>
    <recommendedName>
        <fullName evidence="3 9">4-diphosphocytidyl-2-C-methyl-D-erythritol kinase</fullName>
        <shortName evidence="9">CMK</shortName>
        <ecNumber evidence="2 9">2.7.1.148</ecNumber>
    </recommendedName>
    <alternativeName>
        <fullName evidence="8 9">4-(cytidine-5'-diphospho)-2-C-methyl-D-erythritol kinase</fullName>
    </alternativeName>
</protein>
<evidence type="ECO:0000256" key="8">
    <source>
        <dbReference type="ARBA" id="ARBA00032554"/>
    </source>
</evidence>
<dbReference type="InterPro" id="IPR013750">
    <property type="entry name" value="GHMP_kinase_C_dom"/>
</dbReference>
<dbReference type="InterPro" id="IPR006204">
    <property type="entry name" value="GHMP_kinase_N_dom"/>
</dbReference>
<feature type="active site" evidence="9">
    <location>
        <position position="132"/>
    </location>
</feature>
<dbReference type="Gene3D" id="3.30.70.890">
    <property type="entry name" value="GHMP kinase, C-terminal domain"/>
    <property type="match status" value="1"/>
</dbReference>
<evidence type="ECO:0000256" key="2">
    <source>
        <dbReference type="ARBA" id="ARBA00012052"/>
    </source>
</evidence>
<keyword evidence="6 9" id="KW-0418">Kinase</keyword>
<dbReference type="PANTHER" id="PTHR43527:SF2">
    <property type="entry name" value="4-DIPHOSPHOCYTIDYL-2-C-METHYL-D-ERYTHRITOL KINASE, CHLOROPLASTIC"/>
    <property type="match status" value="1"/>
</dbReference>
<dbReference type="GO" id="GO:0005524">
    <property type="term" value="F:ATP binding"/>
    <property type="evidence" value="ECO:0007669"/>
    <property type="project" value="UniProtKB-UniRule"/>
</dbReference>
<gene>
    <name evidence="9" type="primary">ispE</name>
    <name evidence="12" type="ORF">HH304_12055</name>
</gene>
<evidence type="ECO:0000256" key="6">
    <source>
        <dbReference type="ARBA" id="ARBA00022777"/>
    </source>
</evidence>
<reference evidence="12 13" key="1">
    <citation type="submission" date="2020-04" db="EMBL/GenBank/DDBJ databases">
        <title>Flammeovirgaceae bacterium KN852 isolated from deep sea.</title>
        <authorList>
            <person name="Zhang D.-C."/>
        </authorList>
    </citation>
    <scope>NUCLEOTIDE SEQUENCE [LARGE SCALE GENOMIC DNA]</scope>
    <source>
        <strain evidence="12 13">KN852</strain>
    </source>
</reference>
<dbReference type="GO" id="GO:0050515">
    <property type="term" value="F:4-(cytidine 5'-diphospho)-2-C-methyl-D-erythritol kinase activity"/>
    <property type="evidence" value="ECO:0007669"/>
    <property type="project" value="UniProtKB-UniRule"/>
</dbReference>
<evidence type="ECO:0000313" key="13">
    <source>
        <dbReference type="Proteomes" id="UP000559010"/>
    </source>
</evidence>
<organism evidence="12 13">
    <name type="scientific">Marinigracilibium pacificum</name>
    <dbReference type="NCBI Taxonomy" id="2729599"/>
    <lineage>
        <taxon>Bacteria</taxon>
        <taxon>Pseudomonadati</taxon>
        <taxon>Bacteroidota</taxon>
        <taxon>Cytophagia</taxon>
        <taxon>Cytophagales</taxon>
        <taxon>Flammeovirgaceae</taxon>
        <taxon>Marinigracilibium</taxon>
    </lineage>
</organism>
<dbReference type="GO" id="GO:0016114">
    <property type="term" value="P:terpenoid biosynthetic process"/>
    <property type="evidence" value="ECO:0007669"/>
    <property type="project" value="UniProtKB-UniRule"/>
</dbReference>
<dbReference type="PIRSF" id="PIRSF010376">
    <property type="entry name" value="IspE"/>
    <property type="match status" value="1"/>
</dbReference>
<keyword evidence="7 9" id="KW-0067">ATP-binding</keyword>
<dbReference type="SUPFAM" id="SSF54211">
    <property type="entry name" value="Ribosomal protein S5 domain 2-like"/>
    <property type="match status" value="1"/>
</dbReference>
<evidence type="ECO:0000259" key="11">
    <source>
        <dbReference type="Pfam" id="PF08544"/>
    </source>
</evidence>
<comment type="similarity">
    <text evidence="1 9">Belongs to the GHMP kinase family. IspE subfamily.</text>
</comment>
<feature type="binding site" evidence="9">
    <location>
        <begin position="90"/>
        <end position="100"/>
    </location>
    <ligand>
        <name>ATP</name>
        <dbReference type="ChEBI" id="CHEBI:30616"/>
    </ligand>
</feature>
<dbReference type="SUPFAM" id="SSF55060">
    <property type="entry name" value="GHMP Kinase, C-terminal domain"/>
    <property type="match status" value="1"/>
</dbReference>
<comment type="caution">
    <text evidence="12">The sequence shown here is derived from an EMBL/GenBank/DDBJ whole genome shotgun (WGS) entry which is preliminary data.</text>
</comment>
<comment type="function">
    <text evidence="9">Catalyzes the phosphorylation of the position 2 hydroxy group of 4-diphosphocytidyl-2C-methyl-D-erythritol.</text>
</comment>
<dbReference type="HAMAP" id="MF_00061">
    <property type="entry name" value="IspE"/>
    <property type="match status" value="1"/>
</dbReference>
<evidence type="ECO:0000256" key="5">
    <source>
        <dbReference type="ARBA" id="ARBA00022741"/>
    </source>
</evidence>
<keyword evidence="5 9" id="KW-0547">Nucleotide-binding</keyword>
<accession>A0A848J3S3</accession>
<dbReference type="InterPro" id="IPR014721">
    <property type="entry name" value="Ribsml_uS5_D2-typ_fold_subgr"/>
</dbReference>
<sequence length="267" mass="29985">MISFPNAKINLGLFVTGKRKDGFHNIESIFFPIPFCDILEINHSSKTTFESSGLNIPGKKEENLIFKAYKAFRKDFNLDPVQIILHKQIPMGAGLGGGSADGAFTLRMLNDLFDLYLEDDLIEVYASDLGSDCPFFVSNKPAFVSGRGENIEHIDLSLEGYYLVLMNPGIHISTPKAYSLITPEKIDFSLKELVKEKPENWKGRLTNSFETPIVKEYPIIGEAINHLYEQNAIYASMTGSGSSIYGLFQSKPEIHKFNEFVVWEGKL</sequence>
<dbReference type="NCBIfam" id="TIGR00154">
    <property type="entry name" value="ispE"/>
    <property type="match status" value="1"/>
</dbReference>
<dbReference type="GO" id="GO:0019288">
    <property type="term" value="P:isopentenyl diphosphate biosynthetic process, methylerythritol 4-phosphate pathway"/>
    <property type="evidence" value="ECO:0007669"/>
    <property type="project" value="UniProtKB-UniRule"/>
</dbReference>
<feature type="active site" evidence="9">
    <location>
        <position position="8"/>
    </location>
</feature>
<keyword evidence="13" id="KW-1185">Reference proteome</keyword>
<dbReference type="PANTHER" id="PTHR43527">
    <property type="entry name" value="4-DIPHOSPHOCYTIDYL-2-C-METHYL-D-ERYTHRITOL KINASE, CHLOROPLASTIC"/>
    <property type="match status" value="1"/>
</dbReference>
<evidence type="ECO:0000256" key="9">
    <source>
        <dbReference type="HAMAP-Rule" id="MF_00061"/>
    </source>
</evidence>
<dbReference type="EMBL" id="JABBNU010000007">
    <property type="protein sequence ID" value="NMM49134.1"/>
    <property type="molecule type" value="Genomic_DNA"/>
</dbReference>
<comment type="pathway">
    <text evidence="9">Isoprenoid biosynthesis; isopentenyl diphosphate biosynthesis via DXP pathway; isopentenyl diphosphate from 1-deoxy-D-xylulose 5-phosphate: step 3/6.</text>
</comment>
<keyword evidence="9" id="KW-0414">Isoprene biosynthesis</keyword>
<name>A0A848J3S3_9BACT</name>
<dbReference type="InterPro" id="IPR036554">
    <property type="entry name" value="GHMP_kinase_C_sf"/>
</dbReference>
<dbReference type="EC" id="2.7.1.148" evidence="2 9"/>
<evidence type="ECO:0000256" key="7">
    <source>
        <dbReference type="ARBA" id="ARBA00022840"/>
    </source>
</evidence>
<dbReference type="AlphaFoldDB" id="A0A848J3S3"/>
<dbReference type="Gene3D" id="3.30.230.10">
    <property type="match status" value="1"/>
</dbReference>